<dbReference type="InterPro" id="IPR023346">
    <property type="entry name" value="Lysozyme-like_dom_sf"/>
</dbReference>
<dbReference type="PROSITE" id="PS51257">
    <property type="entry name" value="PROKAR_LIPOPROTEIN"/>
    <property type="match status" value="1"/>
</dbReference>
<dbReference type="RefSeq" id="WP_285673872.1">
    <property type="nucleotide sequence ID" value="NZ_BSYI01000042.1"/>
</dbReference>
<evidence type="ECO:0000259" key="2">
    <source>
        <dbReference type="Pfam" id="PF19489"/>
    </source>
</evidence>
<gene>
    <name evidence="3" type="ORF">LNKW23_39860</name>
</gene>
<evidence type="ECO:0000313" key="3">
    <source>
        <dbReference type="EMBL" id="GMG84770.1"/>
    </source>
</evidence>
<evidence type="ECO:0000313" key="4">
    <source>
        <dbReference type="Proteomes" id="UP001239909"/>
    </source>
</evidence>
<dbReference type="EMBL" id="BSYI01000042">
    <property type="protein sequence ID" value="GMG84770.1"/>
    <property type="molecule type" value="Genomic_DNA"/>
</dbReference>
<dbReference type="InterPro" id="IPR045795">
    <property type="entry name" value="SLT_4"/>
</dbReference>
<proteinExistence type="predicted"/>
<dbReference type="Proteomes" id="UP001239909">
    <property type="component" value="Unassembled WGS sequence"/>
</dbReference>
<feature type="domain" description="Transglycosylase SLT" evidence="2">
    <location>
        <begin position="8"/>
        <end position="194"/>
    </location>
</feature>
<feature type="chain" id="PRO_5047519571" evidence="1">
    <location>
        <begin position="23"/>
        <end position="198"/>
    </location>
</feature>
<sequence length="198" mass="21724">MYLTRLAALLLAAAVGSCGSSSDPGGAPRAQDDACAIFAERPGWQEATRAAALRWGVPVELQLAIIWRESSFRAAVRPPNTYAMGVIPTGRPSTAFGYAQAIDGTWEWYVRETGNRDADRTDFADAADFVGWYASRTMKVNEIGPFDAYNHYLAYHEGHTGFRKGTWRDKAWLQDAARAVAAQAARYRGQITACPELT</sequence>
<evidence type="ECO:0000256" key="1">
    <source>
        <dbReference type="SAM" id="SignalP"/>
    </source>
</evidence>
<dbReference type="Pfam" id="PF19489">
    <property type="entry name" value="SLT_4"/>
    <property type="match status" value="1"/>
</dbReference>
<protein>
    <submittedName>
        <fullName evidence="3">Transglycosylase SLT domain-containing protein</fullName>
    </submittedName>
</protein>
<feature type="signal peptide" evidence="1">
    <location>
        <begin position="1"/>
        <end position="22"/>
    </location>
</feature>
<accession>A0ABQ6LQD2</accession>
<keyword evidence="4" id="KW-1185">Reference proteome</keyword>
<dbReference type="Gene3D" id="1.10.530.10">
    <property type="match status" value="1"/>
</dbReference>
<reference evidence="3 4" key="1">
    <citation type="submission" date="2023-04" db="EMBL/GenBank/DDBJ databases">
        <title>Marinoamorphus aggregata gen. nov., sp. Nov., isolate from tissue of brittle star Ophioplocus japonicus.</title>
        <authorList>
            <person name="Kawano K."/>
            <person name="Sawayama S."/>
            <person name="Nakagawa S."/>
        </authorList>
    </citation>
    <scope>NUCLEOTIDE SEQUENCE [LARGE SCALE GENOMIC DNA]</scope>
    <source>
        <strain evidence="3 4">NKW23</strain>
    </source>
</reference>
<dbReference type="CDD" id="cd00442">
    <property type="entry name" value="Lyz-like"/>
    <property type="match status" value="1"/>
</dbReference>
<name>A0ABQ6LQD2_9RHOB</name>
<keyword evidence="1" id="KW-0732">Signal</keyword>
<dbReference type="SUPFAM" id="SSF53955">
    <property type="entry name" value="Lysozyme-like"/>
    <property type="match status" value="1"/>
</dbReference>
<organism evidence="3 4">
    <name type="scientific">Paralimibaculum aggregatum</name>
    <dbReference type="NCBI Taxonomy" id="3036245"/>
    <lineage>
        <taxon>Bacteria</taxon>
        <taxon>Pseudomonadati</taxon>
        <taxon>Pseudomonadota</taxon>
        <taxon>Alphaproteobacteria</taxon>
        <taxon>Rhodobacterales</taxon>
        <taxon>Paracoccaceae</taxon>
        <taxon>Paralimibaculum</taxon>
    </lineage>
</organism>
<comment type="caution">
    <text evidence="3">The sequence shown here is derived from an EMBL/GenBank/DDBJ whole genome shotgun (WGS) entry which is preliminary data.</text>
</comment>